<dbReference type="Gene3D" id="3.20.20.370">
    <property type="entry name" value="Glycoside hydrolase/deacetylase"/>
    <property type="match status" value="1"/>
</dbReference>
<dbReference type="PROSITE" id="PS51677">
    <property type="entry name" value="NODB"/>
    <property type="match status" value="1"/>
</dbReference>
<dbReference type="PANTHER" id="PTHR34216">
    <property type="match status" value="1"/>
</dbReference>
<comment type="subcellular location">
    <subcellularLocation>
        <location evidence="1">Secreted</location>
    </subcellularLocation>
</comment>
<evidence type="ECO:0000259" key="3">
    <source>
        <dbReference type="PROSITE" id="PS51677"/>
    </source>
</evidence>
<dbReference type="InterPro" id="IPR002509">
    <property type="entry name" value="NODB_dom"/>
</dbReference>
<dbReference type="PANTHER" id="PTHR34216:SF3">
    <property type="entry name" value="POLY-BETA-1,6-N-ACETYL-D-GLUCOSAMINE N-DEACETYLASE"/>
    <property type="match status" value="1"/>
</dbReference>
<accession>A0ABZ1TV59</accession>
<dbReference type="RefSeq" id="WP_328953890.1">
    <property type="nucleotide sequence ID" value="NZ_CP108110.1"/>
</dbReference>
<keyword evidence="5" id="KW-1185">Reference proteome</keyword>
<dbReference type="InterPro" id="IPR051398">
    <property type="entry name" value="Polysacch_Deacetylase"/>
</dbReference>
<organism evidence="4 5">
    <name type="scientific">Kitasatospora purpeofusca</name>
    <dbReference type="NCBI Taxonomy" id="67352"/>
    <lineage>
        <taxon>Bacteria</taxon>
        <taxon>Bacillati</taxon>
        <taxon>Actinomycetota</taxon>
        <taxon>Actinomycetes</taxon>
        <taxon>Kitasatosporales</taxon>
        <taxon>Streptomycetaceae</taxon>
        <taxon>Kitasatospora</taxon>
    </lineage>
</organism>
<dbReference type="InterPro" id="IPR011330">
    <property type="entry name" value="Glyco_hydro/deAcase_b/a-brl"/>
</dbReference>
<evidence type="ECO:0000256" key="1">
    <source>
        <dbReference type="ARBA" id="ARBA00004613"/>
    </source>
</evidence>
<dbReference type="SUPFAM" id="SSF88713">
    <property type="entry name" value="Glycoside hydrolase/deacetylase"/>
    <property type="match status" value="1"/>
</dbReference>
<reference evidence="4" key="1">
    <citation type="submission" date="2022-10" db="EMBL/GenBank/DDBJ databases">
        <title>The complete genomes of actinobacterial strains from the NBC collection.</title>
        <authorList>
            <person name="Joergensen T.S."/>
            <person name="Alvarez Arevalo M."/>
            <person name="Sterndorff E.B."/>
            <person name="Faurdal D."/>
            <person name="Vuksanovic O."/>
            <person name="Mourched A.-S."/>
            <person name="Charusanti P."/>
            <person name="Shaw S."/>
            <person name="Blin K."/>
            <person name="Weber T."/>
        </authorList>
    </citation>
    <scope>NUCLEOTIDE SEQUENCE</scope>
    <source>
        <strain evidence="4">NBC_00222</strain>
    </source>
</reference>
<name>A0ABZ1TV59_9ACTN</name>
<dbReference type="Proteomes" id="UP001432222">
    <property type="component" value="Chromosome"/>
</dbReference>
<dbReference type="Pfam" id="PF01522">
    <property type="entry name" value="Polysacc_deac_1"/>
    <property type="match status" value="1"/>
</dbReference>
<sequence length="274" mass="29561">MNAVPVFLYHAVSDDPPSWLAPYTVTPAAFRAQLDRIRDSGLRVVPLRRLVTALRGGPPLPTGVAVLTFDDGYADFYWTVAPLLSDLGLPATLYITTGALHPPGGRGSGSLLPPAPMLNWRQLGNLDALGVEIGAHSRTHVPMDTVHGRRLTDEVVGCKRQLEDVLGHEVASFAYPHGYSGAEVRRKVAQAGYTSATAVGNLFSSPADDPLRIARLMVRADTPPRVFDDWTRLRGAPTAPHRESAATKAWRGYRRLRAALGRPVGGPPKSPGQE</sequence>
<dbReference type="EMBL" id="CP108110">
    <property type="protein sequence ID" value="WUQ82848.1"/>
    <property type="molecule type" value="Genomic_DNA"/>
</dbReference>
<feature type="domain" description="NodB homology" evidence="3">
    <location>
        <begin position="63"/>
        <end position="274"/>
    </location>
</feature>
<evidence type="ECO:0000313" key="5">
    <source>
        <dbReference type="Proteomes" id="UP001432222"/>
    </source>
</evidence>
<evidence type="ECO:0000313" key="4">
    <source>
        <dbReference type="EMBL" id="WUQ82848.1"/>
    </source>
</evidence>
<keyword evidence="2" id="KW-0732">Signal</keyword>
<evidence type="ECO:0000256" key="2">
    <source>
        <dbReference type="ARBA" id="ARBA00022729"/>
    </source>
</evidence>
<proteinExistence type="predicted"/>
<protein>
    <submittedName>
        <fullName evidence="4">Polysaccharide deacetylase family protein</fullName>
    </submittedName>
</protein>
<dbReference type="CDD" id="cd10918">
    <property type="entry name" value="CE4_NodB_like_5s_6s"/>
    <property type="match status" value="1"/>
</dbReference>
<gene>
    <name evidence="4" type="ORF">OHA16_07590</name>
</gene>